<dbReference type="OrthoDB" id="9993796at2759"/>
<feature type="domain" description="FAD-binding" evidence="7">
    <location>
        <begin position="162"/>
        <end position="375"/>
    </location>
</feature>
<evidence type="ECO:0000256" key="4">
    <source>
        <dbReference type="ARBA" id="ARBA00023002"/>
    </source>
</evidence>
<evidence type="ECO:0000256" key="3">
    <source>
        <dbReference type="ARBA" id="ARBA00022827"/>
    </source>
</evidence>
<keyword evidence="4" id="KW-0560">Oxidoreductase</keyword>
<evidence type="ECO:0000259" key="7">
    <source>
        <dbReference type="Pfam" id="PF01494"/>
    </source>
</evidence>
<dbReference type="PANTHER" id="PTHR13789">
    <property type="entry name" value="MONOOXYGENASE"/>
    <property type="match status" value="1"/>
</dbReference>
<evidence type="ECO:0000313" key="9">
    <source>
        <dbReference type="Proteomes" id="UP000094801"/>
    </source>
</evidence>
<reference evidence="9" key="1">
    <citation type="submission" date="2016-04" db="EMBL/GenBank/DDBJ databases">
        <title>Comparative genomics of biotechnologically important yeasts.</title>
        <authorList>
            <consortium name="DOE Joint Genome Institute"/>
            <person name="Riley R."/>
            <person name="Haridas S."/>
            <person name="Wolfe K.H."/>
            <person name="Lopes M.R."/>
            <person name="Hittinger C.T."/>
            <person name="Goker M."/>
            <person name="Salamov A."/>
            <person name="Wisecaver J."/>
            <person name="Long T.M."/>
            <person name="Aerts A.L."/>
            <person name="Barry K."/>
            <person name="Choi C."/>
            <person name="Clum A."/>
            <person name="Coughlan A.Y."/>
            <person name="Deshpande S."/>
            <person name="Douglass A.P."/>
            <person name="Hanson S.J."/>
            <person name="Klenk H.-P."/>
            <person name="Labutti K."/>
            <person name="Lapidus A."/>
            <person name="Lindquist E."/>
            <person name="Lipzen A."/>
            <person name="Meier-Kolthoff J.P."/>
            <person name="Ohm R.A."/>
            <person name="Otillar R.P."/>
            <person name="Pangilinan J."/>
            <person name="Peng Y."/>
            <person name="Rokas A."/>
            <person name="Rosa C.A."/>
            <person name="Scheuner C."/>
            <person name="Sibirny A.A."/>
            <person name="Slot J.C."/>
            <person name="Stielow J.B."/>
            <person name="Sun H."/>
            <person name="Kurtzman C.P."/>
            <person name="Blackwell M."/>
            <person name="Grigoriev I.V."/>
            <person name="Jeffries T.W."/>
        </authorList>
    </citation>
    <scope>NUCLEOTIDE SEQUENCE [LARGE SCALE GENOMIC DNA]</scope>
    <source>
        <strain evidence="9">NRRL YB-2248</strain>
    </source>
</reference>
<dbReference type="InterPro" id="IPR050493">
    <property type="entry name" value="FAD-dep_Monooxygenase_BioMet"/>
</dbReference>
<evidence type="ECO:0000259" key="6">
    <source>
        <dbReference type="Pfam" id="PF01266"/>
    </source>
</evidence>
<accession>A0A1E4SXB5</accession>
<evidence type="ECO:0000313" key="8">
    <source>
        <dbReference type="EMBL" id="ODV84124.1"/>
    </source>
</evidence>
<evidence type="ECO:0000256" key="1">
    <source>
        <dbReference type="ARBA" id="ARBA00007992"/>
    </source>
</evidence>
<organism evidence="8 9">
    <name type="scientific">[Candida] arabinofermentans NRRL YB-2248</name>
    <dbReference type="NCBI Taxonomy" id="983967"/>
    <lineage>
        <taxon>Eukaryota</taxon>
        <taxon>Fungi</taxon>
        <taxon>Dikarya</taxon>
        <taxon>Ascomycota</taxon>
        <taxon>Saccharomycotina</taxon>
        <taxon>Pichiomycetes</taxon>
        <taxon>Pichiales</taxon>
        <taxon>Pichiaceae</taxon>
        <taxon>Ogataea</taxon>
        <taxon>Ogataea/Candida clade</taxon>
    </lineage>
</organism>
<name>A0A1E4SXB5_9ASCO</name>
<evidence type="ECO:0008006" key="10">
    <source>
        <dbReference type="Google" id="ProtNLM"/>
    </source>
</evidence>
<dbReference type="InterPro" id="IPR036188">
    <property type="entry name" value="FAD/NAD-bd_sf"/>
</dbReference>
<feature type="domain" description="FAD dependent oxidoreductase" evidence="6">
    <location>
        <begin position="16"/>
        <end position="56"/>
    </location>
</feature>
<gene>
    <name evidence="8" type="ORF">CANARDRAFT_8802</name>
</gene>
<keyword evidence="2" id="KW-0285">Flavoprotein</keyword>
<dbReference type="AlphaFoldDB" id="A0A1E4SXB5"/>
<comment type="similarity">
    <text evidence="1">Belongs to the paxM FAD-dependent monooxygenase family.</text>
</comment>
<dbReference type="GO" id="GO:0071949">
    <property type="term" value="F:FAD binding"/>
    <property type="evidence" value="ECO:0007669"/>
    <property type="project" value="InterPro"/>
</dbReference>
<dbReference type="STRING" id="983967.A0A1E4SXB5"/>
<dbReference type="PANTHER" id="PTHR13789:SF172">
    <property type="entry name" value="HYDROXYLASE, PUTATIVE (AFU_ORTHOLOGUE AFUA_1G12410)-RELATED"/>
    <property type="match status" value="1"/>
</dbReference>
<proteinExistence type="inferred from homology"/>
<dbReference type="Pfam" id="PF01494">
    <property type="entry name" value="FAD_binding_3"/>
    <property type="match status" value="1"/>
</dbReference>
<keyword evidence="3" id="KW-0274">FAD</keyword>
<protein>
    <recommendedName>
        <fullName evidence="10">FAD-binding domain-containing protein</fullName>
    </recommendedName>
</protein>
<evidence type="ECO:0000256" key="2">
    <source>
        <dbReference type="ARBA" id="ARBA00022630"/>
    </source>
</evidence>
<dbReference type="Pfam" id="PF01266">
    <property type="entry name" value="DAO"/>
    <property type="match status" value="1"/>
</dbReference>
<dbReference type="InterPro" id="IPR002938">
    <property type="entry name" value="FAD-bd"/>
</dbReference>
<dbReference type="Gene3D" id="3.50.50.60">
    <property type="entry name" value="FAD/NAD(P)-binding domain"/>
    <property type="match status" value="1"/>
</dbReference>
<dbReference type="InterPro" id="IPR006076">
    <property type="entry name" value="FAD-dep_OxRdtase"/>
</dbReference>
<dbReference type="GO" id="GO:0004497">
    <property type="term" value="F:monooxygenase activity"/>
    <property type="evidence" value="ECO:0007669"/>
    <property type="project" value="UniProtKB-KW"/>
</dbReference>
<evidence type="ECO:0000256" key="5">
    <source>
        <dbReference type="ARBA" id="ARBA00023033"/>
    </source>
</evidence>
<dbReference type="SUPFAM" id="SSF51905">
    <property type="entry name" value="FAD/NAD(P)-binding domain"/>
    <property type="match status" value="1"/>
</dbReference>
<dbReference type="PRINTS" id="PR00420">
    <property type="entry name" value="RNGMNOXGNASE"/>
</dbReference>
<dbReference type="Proteomes" id="UP000094801">
    <property type="component" value="Unassembled WGS sequence"/>
</dbReference>
<sequence length="427" mass="48088">MTIGIGIGNENFEKLDIGIIGGGIAGLSTALSFKKLGGHKVTIYERYAYVGEVGASLSFASNGGRILDYLDIDVSDLKPVILKRLIKRNWNDGEIKGVFDLGDYKESFGYEYLNLHRVDLHSLLLKECLIDDDESCVLKTNHKATLVDFENGVIEFENGVCVTHDLIVGADGIRSKTRDQIGLVSDFKKSTSCCIRCLINTSDVLKLNLTDFSQNEAIEYWWSGENSKQGEEKAINKIVLSACHKGDIISCYCFYPTIKNSLLSDDLDADVKIESLIELFKDLDPKLLELFKVSYDVKQWRLYIHEVYEYWYKGKVCMIGDAIHPMMPDQSLGAVMAVEDSFALGYIFSKEFNFTIDQGLKIWETIRKPRATKVQAASLKARENLNERIGWSNDLKDPNKLTITEVCGYDIKGDIIKIAKELNYISI</sequence>
<dbReference type="EMBL" id="KV453858">
    <property type="protein sequence ID" value="ODV84124.1"/>
    <property type="molecule type" value="Genomic_DNA"/>
</dbReference>
<keyword evidence="5" id="KW-0503">Monooxygenase</keyword>
<keyword evidence="9" id="KW-1185">Reference proteome</keyword>